<dbReference type="SUPFAM" id="SSF51261">
    <property type="entry name" value="Duplicated hybrid motif"/>
    <property type="match status" value="1"/>
</dbReference>
<protein>
    <submittedName>
        <fullName evidence="2">Peptidase M23 family</fullName>
    </submittedName>
</protein>
<feature type="domain" description="M23ase beta-sheet core" evidence="1">
    <location>
        <begin position="36"/>
        <end position="102"/>
    </location>
</feature>
<organism evidence="2 3">
    <name type="scientific">Prevotella intermedia</name>
    <dbReference type="NCBI Taxonomy" id="28131"/>
    <lineage>
        <taxon>Bacteria</taxon>
        <taxon>Pseudomonadati</taxon>
        <taxon>Bacteroidota</taxon>
        <taxon>Bacteroidia</taxon>
        <taxon>Bacteroidales</taxon>
        <taxon>Prevotellaceae</taxon>
        <taxon>Prevotella</taxon>
    </lineage>
</organism>
<evidence type="ECO:0000313" key="2">
    <source>
        <dbReference type="EMBL" id="BAU18826.1"/>
    </source>
</evidence>
<dbReference type="PANTHER" id="PTHR21666:SF285">
    <property type="entry name" value="M23 FAMILY METALLOPEPTIDASE"/>
    <property type="match status" value="1"/>
</dbReference>
<sequence>MQLIISLLLTALSFGSPVHIPVQLAGNFGEPRPNHFHGGIDVKTERGVNFGIYSIADGYISRAIVGEYGFGYALVIAHPNGYSSFYVHLNRFAPQVQATVERWQYAHRKFNGDIHFRPGEIPVRKGQFIALSGNTGASQGPHLHLEMHQTATGNLMDPLNWLSHIVPDTEAPTAYSFKSYPQRGQGVFQNTQESRICSFGQTRYQAWGKVGFGAWAYDHMDGVYNSYGVRYTELYCDGKLVCKSDVNNIPQKCNRMINVWGDYEYFASHRTWYLKSFLEPGNRLPFIKTNHARGIIDFNQQREYHLQYVFRDYYGNKTVKDIYVVGTPQAIQPTQSISNGSTALLTNRNNRVPFGAALLHVDGSLLARNCLLQPQQSNVAGAFSAGYRFAPSLLPLLGYTDLNIKIATPPSDPSKLYMAAVAAGSGAGTPPMYCGGTYKGGWLKGNIRDLGLVYYAACDNTLPTIQQTSASPTFLAFRLSDTGSGVKGYEAYIDGKFVLFEQGKDRSIIFCDLRKTPIRPTKAQRTLQITATDRRQNVATYTTKLIY</sequence>
<evidence type="ECO:0000313" key="3">
    <source>
        <dbReference type="Proteomes" id="UP000217431"/>
    </source>
</evidence>
<dbReference type="STRING" id="28131.BWX40_10290"/>
<gene>
    <name evidence="2" type="ORF">PIOMA14_II_0321</name>
</gene>
<dbReference type="Pfam" id="PF01551">
    <property type="entry name" value="Peptidase_M23"/>
    <property type="match status" value="1"/>
</dbReference>
<dbReference type="CDD" id="cd12797">
    <property type="entry name" value="M23_peptidase"/>
    <property type="match status" value="1"/>
</dbReference>
<dbReference type="InterPro" id="IPR011055">
    <property type="entry name" value="Dup_hybrid_motif"/>
</dbReference>
<accession>A0A0T7AP42</accession>
<reference evidence="2 3" key="1">
    <citation type="journal article" date="2016" name="DNA Res.">
        <title>The complete genome sequencing of Prevotella intermedia strain OMA14 and a subsequent fine-scale, intra-species genomic comparison reveal an unusual amplification of conjugative and mobile transposons and identify a novel Prevotella-lineage-specific repeat.</title>
        <authorList>
            <person name="Naito M."/>
            <person name="Ogura Y."/>
            <person name="Itoh T."/>
            <person name="Shoji M."/>
            <person name="Okamoto M."/>
            <person name="Hayashi T."/>
            <person name="Nakayama K."/>
        </authorList>
    </citation>
    <scope>NUCLEOTIDE SEQUENCE [LARGE SCALE GENOMIC DNA]</scope>
    <source>
        <strain evidence="2 3">OMA14</strain>
    </source>
</reference>
<name>A0A0T7AP42_PREIN</name>
<dbReference type="PANTHER" id="PTHR21666">
    <property type="entry name" value="PEPTIDASE-RELATED"/>
    <property type="match status" value="1"/>
</dbReference>
<dbReference type="RefSeq" id="WP_096408666.1">
    <property type="nucleotide sequence ID" value="NZ_AP014598.1"/>
</dbReference>
<dbReference type="Gene3D" id="2.70.70.10">
    <property type="entry name" value="Glucose Permease (Domain IIA)"/>
    <property type="match status" value="1"/>
</dbReference>
<proteinExistence type="predicted"/>
<dbReference type="InterPro" id="IPR016047">
    <property type="entry name" value="M23ase_b-sheet_dom"/>
</dbReference>
<dbReference type="Proteomes" id="UP000217431">
    <property type="component" value="Chromosome II"/>
</dbReference>
<evidence type="ECO:0000259" key="1">
    <source>
        <dbReference type="Pfam" id="PF01551"/>
    </source>
</evidence>
<dbReference type="EMBL" id="AP014598">
    <property type="protein sequence ID" value="BAU18826.1"/>
    <property type="molecule type" value="Genomic_DNA"/>
</dbReference>
<dbReference type="GO" id="GO:0004222">
    <property type="term" value="F:metalloendopeptidase activity"/>
    <property type="evidence" value="ECO:0007669"/>
    <property type="project" value="TreeGrafter"/>
</dbReference>
<dbReference type="AlphaFoldDB" id="A0A0T7AP42"/>
<dbReference type="InterPro" id="IPR050570">
    <property type="entry name" value="Cell_wall_metabolism_enzyme"/>
</dbReference>